<keyword evidence="3" id="KW-0378">Hydrolase</keyword>
<gene>
    <name evidence="3" type="ORF">AG1IA_08115</name>
</gene>
<protein>
    <submittedName>
        <fullName evidence="3">LAGLIDADG endonuclease domain-containing protein</fullName>
    </submittedName>
</protein>
<organism evidence="3 4">
    <name type="scientific">Thanatephorus cucumeris (strain AG1-IA)</name>
    <name type="common">Rice sheath blight fungus</name>
    <name type="synonym">Rhizoctonia solani</name>
    <dbReference type="NCBI Taxonomy" id="983506"/>
    <lineage>
        <taxon>Eukaryota</taxon>
        <taxon>Fungi</taxon>
        <taxon>Dikarya</taxon>
        <taxon>Basidiomycota</taxon>
        <taxon>Agaricomycotina</taxon>
        <taxon>Agaricomycetes</taxon>
        <taxon>Cantharellales</taxon>
        <taxon>Ceratobasidiaceae</taxon>
        <taxon>Rhizoctonia</taxon>
        <taxon>Rhizoctonia solani AG-1</taxon>
    </lineage>
</organism>
<dbReference type="InterPro" id="IPR004860">
    <property type="entry name" value="LAGLIDADG_dom"/>
</dbReference>
<dbReference type="Proteomes" id="UP000011668">
    <property type="component" value="Unassembled WGS sequence"/>
</dbReference>
<proteinExistence type="predicted"/>
<sequence length="124" mass="13797">MHDLMAAGYNATYYGNTGFKALSVTVTSTADLSILIDYFNKYPLLGTKGKDFKDWVFIFSRENKNLLISLGKLTRVINLFSVSPIFYMNIGDTAVPGSLLIIPRISTCKVVTRGLSFQELIFSP</sequence>
<feature type="domain" description="Homing endonuclease LAGLIDADG" evidence="2">
    <location>
        <begin position="11"/>
        <end position="56"/>
    </location>
</feature>
<evidence type="ECO:0000313" key="3">
    <source>
        <dbReference type="EMBL" id="ELU37856.1"/>
    </source>
</evidence>
<dbReference type="EMBL" id="AFRT01002415">
    <property type="protein sequence ID" value="ELU37856.1"/>
    <property type="molecule type" value="Genomic_DNA"/>
</dbReference>
<dbReference type="InterPro" id="IPR027434">
    <property type="entry name" value="Homing_endonucl"/>
</dbReference>
<name>L8WI36_THACA</name>
<keyword evidence="3" id="KW-0540">Nuclease</keyword>
<keyword evidence="4" id="KW-1185">Reference proteome</keyword>
<dbReference type="GO" id="GO:0004519">
    <property type="term" value="F:endonuclease activity"/>
    <property type="evidence" value="ECO:0007669"/>
    <property type="project" value="UniProtKB-KW"/>
</dbReference>
<dbReference type="HOGENOM" id="CLU_2005457_0_0_1"/>
<dbReference type="OrthoDB" id="5405897at2759"/>
<comment type="caution">
    <text evidence="3">The sequence shown here is derived from an EMBL/GenBank/DDBJ whole genome shotgun (WGS) entry which is preliminary data.</text>
</comment>
<accession>L8WI36</accession>
<comment type="function">
    <text evidence="1">Mitochondrial DNA endonuclease involved in intron homing.</text>
</comment>
<evidence type="ECO:0000256" key="1">
    <source>
        <dbReference type="ARBA" id="ARBA00002670"/>
    </source>
</evidence>
<dbReference type="Gene3D" id="3.10.28.10">
    <property type="entry name" value="Homing endonucleases"/>
    <property type="match status" value="1"/>
</dbReference>
<evidence type="ECO:0000313" key="4">
    <source>
        <dbReference type="Proteomes" id="UP000011668"/>
    </source>
</evidence>
<evidence type="ECO:0000259" key="2">
    <source>
        <dbReference type="Pfam" id="PF00961"/>
    </source>
</evidence>
<dbReference type="Pfam" id="PF00961">
    <property type="entry name" value="LAGLIDADG_1"/>
    <property type="match status" value="1"/>
</dbReference>
<dbReference type="SUPFAM" id="SSF55608">
    <property type="entry name" value="Homing endonucleases"/>
    <property type="match status" value="1"/>
</dbReference>
<dbReference type="AlphaFoldDB" id="L8WI36"/>
<reference evidence="3 4" key="1">
    <citation type="journal article" date="2013" name="Nat. Commun.">
        <title>The evolution and pathogenic mechanisms of the rice sheath blight pathogen.</title>
        <authorList>
            <person name="Zheng A."/>
            <person name="Lin R."/>
            <person name="Xu L."/>
            <person name="Qin P."/>
            <person name="Tang C."/>
            <person name="Ai P."/>
            <person name="Zhang D."/>
            <person name="Liu Y."/>
            <person name="Sun Z."/>
            <person name="Feng H."/>
            <person name="Wang Y."/>
            <person name="Chen Y."/>
            <person name="Liang X."/>
            <person name="Fu R."/>
            <person name="Li Q."/>
            <person name="Zhang J."/>
            <person name="Yu X."/>
            <person name="Xie Z."/>
            <person name="Ding L."/>
            <person name="Guan P."/>
            <person name="Tang J."/>
            <person name="Liang Y."/>
            <person name="Wang S."/>
            <person name="Deng Q."/>
            <person name="Li S."/>
            <person name="Zhu J."/>
            <person name="Wang L."/>
            <person name="Liu H."/>
            <person name="Li P."/>
        </authorList>
    </citation>
    <scope>NUCLEOTIDE SEQUENCE [LARGE SCALE GENOMIC DNA]</scope>
    <source>
        <strain evidence="4">AG-1 IA</strain>
    </source>
</reference>
<keyword evidence="3" id="KW-0255">Endonuclease</keyword>